<evidence type="ECO:0000256" key="5">
    <source>
        <dbReference type="SAM" id="Phobius"/>
    </source>
</evidence>
<dbReference type="PANTHER" id="PTHR22911">
    <property type="entry name" value="ACYL-MALONYL CONDENSING ENZYME-RELATED"/>
    <property type="match status" value="1"/>
</dbReference>
<dbReference type="InterPro" id="IPR037185">
    <property type="entry name" value="EmrE-like"/>
</dbReference>
<dbReference type="PANTHER" id="PTHR22911:SF6">
    <property type="entry name" value="SOLUTE CARRIER FAMILY 35 MEMBER G1"/>
    <property type="match status" value="1"/>
</dbReference>
<keyword evidence="8" id="KW-1185">Reference proteome</keyword>
<accession>A0A0C2RVF3</accession>
<evidence type="ECO:0000256" key="3">
    <source>
        <dbReference type="ARBA" id="ARBA00022989"/>
    </source>
</evidence>
<dbReference type="AlphaFoldDB" id="A0A0C2RVF3"/>
<keyword evidence="4 5" id="KW-0472">Membrane</keyword>
<reference evidence="7 8" key="1">
    <citation type="submission" date="2014-04" db="EMBL/GenBank/DDBJ databases">
        <title>Evolutionary Origins and Diversification of the Mycorrhizal Mutualists.</title>
        <authorList>
            <consortium name="DOE Joint Genome Institute"/>
            <consortium name="Mycorrhizal Genomics Consortium"/>
            <person name="Kohler A."/>
            <person name="Kuo A."/>
            <person name="Nagy L.G."/>
            <person name="Floudas D."/>
            <person name="Copeland A."/>
            <person name="Barry K.W."/>
            <person name="Cichocki N."/>
            <person name="Veneault-Fourrey C."/>
            <person name="LaButti K."/>
            <person name="Lindquist E.A."/>
            <person name="Lipzen A."/>
            <person name="Lundell T."/>
            <person name="Morin E."/>
            <person name="Murat C."/>
            <person name="Riley R."/>
            <person name="Ohm R."/>
            <person name="Sun H."/>
            <person name="Tunlid A."/>
            <person name="Henrissat B."/>
            <person name="Grigoriev I.V."/>
            <person name="Hibbett D.S."/>
            <person name="Martin F."/>
        </authorList>
    </citation>
    <scope>NUCLEOTIDE SEQUENCE [LARGE SCALE GENOMIC DNA]</scope>
    <source>
        <strain evidence="7 8">Koide BX008</strain>
    </source>
</reference>
<dbReference type="SUPFAM" id="SSF103481">
    <property type="entry name" value="Multidrug resistance efflux transporter EmrE"/>
    <property type="match status" value="1"/>
</dbReference>
<protein>
    <recommendedName>
        <fullName evidence="6">EamA domain-containing protein</fullName>
    </recommendedName>
</protein>
<proteinExistence type="predicted"/>
<evidence type="ECO:0000259" key="6">
    <source>
        <dbReference type="Pfam" id="PF00892"/>
    </source>
</evidence>
<feature type="transmembrane region" description="Helical" evidence="5">
    <location>
        <begin position="56"/>
        <end position="75"/>
    </location>
</feature>
<dbReference type="InParanoid" id="A0A0C2RVF3"/>
<feature type="domain" description="EamA" evidence="6">
    <location>
        <begin position="13"/>
        <end position="85"/>
    </location>
</feature>
<dbReference type="GO" id="GO:0016020">
    <property type="term" value="C:membrane"/>
    <property type="evidence" value="ECO:0007669"/>
    <property type="project" value="UniProtKB-SubCell"/>
</dbReference>
<evidence type="ECO:0000256" key="4">
    <source>
        <dbReference type="ARBA" id="ARBA00023136"/>
    </source>
</evidence>
<dbReference type="Proteomes" id="UP000054549">
    <property type="component" value="Unassembled WGS sequence"/>
</dbReference>
<keyword evidence="2 5" id="KW-0812">Transmembrane</keyword>
<evidence type="ECO:0000313" key="7">
    <source>
        <dbReference type="EMBL" id="KIL54220.1"/>
    </source>
</evidence>
<evidence type="ECO:0000313" key="8">
    <source>
        <dbReference type="Proteomes" id="UP000054549"/>
    </source>
</evidence>
<dbReference type="STRING" id="946122.A0A0C2RVF3"/>
<name>A0A0C2RVF3_AMAMK</name>
<evidence type="ECO:0000256" key="1">
    <source>
        <dbReference type="ARBA" id="ARBA00004141"/>
    </source>
</evidence>
<dbReference type="EMBL" id="KN818876">
    <property type="protein sequence ID" value="KIL54220.1"/>
    <property type="molecule type" value="Genomic_DNA"/>
</dbReference>
<evidence type="ECO:0000256" key="2">
    <source>
        <dbReference type="ARBA" id="ARBA00022692"/>
    </source>
</evidence>
<dbReference type="OrthoDB" id="306876at2759"/>
<dbReference type="Pfam" id="PF00892">
    <property type="entry name" value="EamA"/>
    <property type="match status" value="1"/>
</dbReference>
<dbReference type="InterPro" id="IPR000620">
    <property type="entry name" value="EamA_dom"/>
</dbReference>
<sequence length="108" mass="12272">MVTYAFSVTYMFYAKINDPVLGPPGVRILLTFRGLAGYIGISGSYYSLQYLPLADAVALTFLTPICTAILGTLILKEKFGIKELLELFNWRYSHCSAPIYFWYHRTSQ</sequence>
<comment type="subcellular location">
    <subcellularLocation>
        <location evidence="1">Membrane</location>
        <topology evidence="1">Multi-pass membrane protein</topology>
    </subcellularLocation>
</comment>
<organism evidence="7 8">
    <name type="scientific">Amanita muscaria (strain Koide BX008)</name>
    <dbReference type="NCBI Taxonomy" id="946122"/>
    <lineage>
        <taxon>Eukaryota</taxon>
        <taxon>Fungi</taxon>
        <taxon>Dikarya</taxon>
        <taxon>Basidiomycota</taxon>
        <taxon>Agaricomycotina</taxon>
        <taxon>Agaricomycetes</taxon>
        <taxon>Agaricomycetidae</taxon>
        <taxon>Agaricales</taxon>
        <taxon>Pluteineae</taxon>
        <taxon>Amanitaceae</taxon>
        <taxon>Amanita</taxon>
    </lineage>
</organism>
<dbReference type="HOGENOM" id="CLU_2196276_0_0_1"/>
<gene>
    <name evidence="7" type="ORF">M378DRAFT_174381</name>
</gene>
<keyword evidence="3 5" id="KW-1133">Transmembrane helix</keyword>